<dbReference type="PROSITE" id="PS00131">
    <property type="entry name" value="CARBOXYPEPT_SER_SER"/>
    <property type="match status" value="1"/>
</dbReference>
<reference evidence="7" key="1">
    <citation type="submission" date="2025-08" db="UniProtKB">
        <authorList>
            <consortium name="RefSeq"/>
        </authorList>
    </citation>
    <scope>IDENTIFICATION</scope>
    <source>
        <strain evidence="7">Airmid</strain>
    </source>
</reference>
<dbReference type="PANTHER" id="PTHR11802">
    <property type="entry name" value="SERINE PROTEASE FAMILY S10 SERINE CARBOXYPEPTIDASE"/>
    <property type="match status" value="1"/>
</dbReference>
<feature type="signal peptide" evidence="5">
    <location>
        <begin position="1"/>
        <end position="20"/>
    </location>
</feature>
<keyword evidence="4 5" id="KW-0378">Hydrolase</keyword>
<keyword evidence="5" id="KW-0732">Signal</keyword>
<evidence type="ECO:0000256" key="5">
    <source>
        <dbReference type="RuleBase" id="RU361156"/>
    </source>
</evidence>
<comment type="similarity">
    <text evidence="1 5">Belongs to the peptidase S10 family.</text>
</comment>
<evidence type="ECO:0000256" key="3">
    <source>
        <dbReference type="ARBA" id="ARBA00022670"/>
    </source>
</evidence>
<proteinExistence type="inferred from homology"/>
<sequence>MNFVIILSLIFLFSFRETASLLIENPDEVKNLPGLKDKINFRHYSGYLEAEDGAFLHYWLYESQRNPKTDPIVFWFNGGPGASSLLGALTENGPFRIDSNEMIIMNNFSWNAQANMVYIESPAGVGYSYKLDNNYTTNDDITAQNNYVALKSFFKKFPHFEENSLYISGESYGGVYVPTLSVKILENHYPKNFKGFLIGNGIMNYEMQKNSLIHYYYHHALINDDTWQYLLNNCCPNVTNARQCDFANNDNSKCNNEIEKIKNFVYGNFDPYNIYHWMCFDPINDQGSFLDETIGEVDWITTIRRKNLQNSKCNDVKFAAPTVDYAAFKRYLNRPTTREALHISSHAKSQWELNIINYTTIYQDMTSQVKELIDAGLKGLIYNGDFDTVCNYLGDRWFVESLGYKADTEYLPWKYNNQIGGFRQRYGKLIYQTIMGSGHMAPMDQPGPSQAMFNEFLTT</sequence>
<protein>
    <recommendedName>
        <fullName evidence="5">Carboxypeptidase</fullName>
        <ecNumber evidence="5">3.4.16.-</ecNumber>
    </recommendedName>
</protein>
<name>A0A6P6YKA5_DERPT</name>
<dbReference type="GO" id="GO:0006508">
    <property type="term" value="P:proteolysis"/>
    <property type="evidence" value="ECO:0007669"/>
    <property type="project" value="UniProtKB-KW"/>
</dbReference>
<dbReference type="GO" id="GO:0004185">
    <property type="term" value="F:serine-type carboxypeptidase activity"/>
    <property type="evidence" value="ECO:0007669"/>
    <property type="project" value="UniProtKB-UniRule"/>
</dbReference>
<dbReference type="OMA" id="CIESPVG"/>
<keyword evidence="2 5" id="KW-0121">Carboxypeptidase</keyword>
<dbReference type="OrthoDB" id="1022205at2759"/>
<dbReference type="Pfam" id="PF00450">
    <property type="entry name" value="Peptidase_S10"/>
    <property type="match status" value="1"/>
</dbReference>
<dbReference type="InterPro" id="IPR018202">
    <property type="entry name" value="Ser_caboxypep_ser_AS"/>
</dbReference>
<keyword evidence="6" id="KW-1185">Reference proteome</keyword>
<dbReference type="PRINTS" id="PR00724">
    <property type="entry name" value="CRBOXYPTASEC"/>
</dbReference>
<dbReference type="KEGG" id="dpte:113799250"/>
<dbReference type="PANTHER" id="PTHR11802:SF201">
    <property type="entry name" value="CARBOXYPEPTIDASE"/>
    <property type="match status" value="1"/>
</dbReference>
<dbReference type="EC" id="3.4.16.-" evidence="5"/>
<dbReference type="GO" id="GO:0031647">
    <property type="term" value="P:regulation of protein stability"/>
    <property type="evidence" value="ECO:0007669"/>
    <property type="project" value="UniProtKB-ARBA"/>
</dbReference>
<dbReference type="RefSeq" id="XP_027205657.1">
    <property type="nucleotide sequence ID" value="XM_027349856.1"/>
</dbReference>
<dbReference type="InParanoid" id="A0A6P6YKA5"/>
<gene>
    <name evidence="7" type="primary">LOC113799250</name>
</gene>
<accession>A0A6P6YKA5</accession>
<dbReference type="Proteomes" id="UP000515146">
    <property type="component" value="Unplaced"/>
</dbReference>
<evidence type="ECO:0000313" key="7">
    <source>
        <dbReference type="RefSeq" id="XP_027205657.1"/>
    </source>
</evidence>
<dbReference type="InterPro" id="IPR001563">
    <property type="entry name" value="Peptidase_S10"/>
</dbReference>
<dbReference type="GO" id="GO:1904715">
    <property type="term" value="P:negative regulation of chaperone-mediated autophagy"/>
    <property type="evidence" value="ECO:0007669"/>
    <property type="project" value="UniProtKB-ARBA"/>
</dbReference>
<evidence type="ECO:0000256" key="4">
    <source>
        <dbReference type="ARBA" id="ARBA00022801"/>
    </source>
</evidence>
<feature type="chain" id="PRO_5028501601" description="Carboxypeptidase" evidence="5">
    <location>
        <begin position="21"/>
        <end position="459"/>
    </location>
</feature>
<evidence type="ECO:0000256" key="1">
    <source>
        <dbReference type="ARBA" id="ARBA00009431"/>
    </source>
</evidence>
<dbReference type="FunFam" id="3.40.50.1820:FF:000335">
    <property type="entry name" value="Carboxypeptidase"/>
    <property type="match status" value="1"/>
</dbReference>
<dbReference type="SUPFAM" id="SSF53474">
    <property type="entry name" value="alpha/beta-Hydrolases"/>
    <property type="match status" value="1"/>
</dbReference>
<dbReference type="Gene3D" id="3.40.50.1820">
    <property type="entry name" value="alpha/beta hydrolase"/>
    <property type="match status" value="1"/>
</dbReference>
<evidence type="ECO:0000313" key="6">
    <source>
        <dbReference type="Proteomes" id="UP000515146"/>
    </source>
</evidence>
<organism evidence="6 7">
    <name type="scientific">Dermatophagoides pteronyssinus</name>
    <name type="common">European house dust mite</name>
    <dbReference type="NCBI Taxonomy" id="6956"/>
    <lineage>
        <taxon>Eukaryota</taxon>
        <taxon>Metazoa</taxon>
        <taxon>Ecdysozoa</taxon>
        <taxon>Arthropoda</taxon>
        <taxon>Chelicerata</taxon>
        <taxon>Arachnida</taxon>
        <taxon>Acari</taxon>
        <taxon>Acariformes</taxon>
        <taxon>Sarcoptiformes</taxon>
        <taxon>Astigmata</taxon>
        <taxon>Psoroptidia</taxon>
        <taxon>Analgoidea</taxon>
        <taxon>Pyroglyphidae</taxon>
        <taxon>Dermatophagoidinae</taxon>
        <taxon>Dermatophagoides</taxon>
    </lineage>
</organism>
<dbReference type="InterPro" id="IPR029058">
    <property type="entry name" value="AB_hydrolase_fold"/>
</dbReference>
<dbReference type="AlphaFoldDB" id="A0A6P6YKA5"/>
<evidence type="ECO:0000256" key="2">
    <source>
        <dbReference type="ARBA" id="ARBA00022645"/>
    </source>
</evidence>
<keyword evidence="3 5" id="KW-0645">Protease</keyword>